<accession>A0A949K979</accession>
<dbReference type="GO" id="GO:0003774">
    <property type="term" value="F:cytoskeletal motor activity"/>
    <property type="evidence" value="ECO:0007669"/>
    <property type="project" value="InterPro"/>
</dbReference>
<dbReference type="AlphaFoldDB" id="A0A949K979"/>
<dbReference type="GO" id="GO:0071973">
    <property type="term" value="P:bacterial-type flagellum-dependent cell motility"/>
    <property type="evidence" value="ECO:0007669"/>
    <property type="project" value="InterPro"/>
</dbReference>
<name>A0A949K979_9FIRM</name>
<dbReference type="GO" id="GO:0009425">
    <property type="term" value="C:bacterial-type flagellum basal body"/>
    <property type="evidence" value="ECO:0007669"/>
    <property type="project" value="UniProtKB-SubCell"/>
</dbReference>
<dbReference type="GO" id="GO:0005886">
    <property type="term" value="C:plasma membrane"/>
    <property type="evidence" value="ECO:0007669"/>
    <property type="project" value="UniProtKB-SubCell"/>
</dbReference>
<gene>
    <name evidence="13" type="primary">fliG</name>
    <name evidence="13" type="ORF">KTH89_22450</name>
</gene>
<dbReference type="Pfam" id="PF14842">
    <property type="entry name" value="FliG_N"/>
    <property type="match status" value="1"/>
</dbReference>
<evidence type="ECO:0000313" key="13">
    <source>
        <dbReference type="EMBL" id="MBU9739297.1"/>
    </source>
</evidence>
<dbReference type="EMBL" id="JAHQCW010000055">
    <property type="protein sequence ID" value="MBU9739297.1"/>
    <property type="molecule type" value="Genomic_DNA"/>
</dbReference>
<keyword evidence="9" id="KW-0975">Bacterial flagellum</keyword>
<keyword evidence="8" id="KW-0472">Membrane</keyword>
<evidence type="ECO:0000256" key="5">
    <source>
        <dbReference type="ARBA" id="ARBA00022475"/>
    </source>
</evidence>
<evidence type="ECO:0000256" key="9">
    <source>
        <dbReference type="ARBA" id="ARBA00023143"/>
    </source>
</evidence>
<evidence type="ECO:0000256" key="7">
    <source>
        <dbReference type="ARBA" id="ARBA00022779"/>
    </source>
</evidence>
<dbReference type="Pfam" id="PF14841">
    <property type="entry name" value="FliG_M"/>
    <property type="match status" value="1"/>
</dbReference>
<comment type="similarity">
    <text evidence="3">Belongs to the FliG family.</text>
</comment>
<evidence type="ECO:0000256" key="6">
    <source>
        <dbReference type="ARBA" id="ARBA00022500"/>
    </source>
</evidence>
<dbReference type="PANTHER" id="PTHR30534">
    <property type="entry name" value="FLAGELLAR MOTOR SWITCH PROTEIN FLIG"/>
    <property type="match status" value="1"/>
</dbReference>
<dbReference type="PIRSF" id="PIRSF003161">
    <property type="entry name" value="FliG"/>
    <property type="match status" value="1"/>
</dbReference>
<comment type="caution">
    <text evidence="13">The sequence shown here is derived from an EMBL/GenBank/DDBJ whole genome shotgun (WGS) entry which is preliminary data.</text>
</comment>
<dbReference type="InterPro" id="IPR032779">
    <property type="entry name" value="FliG_M"/>
</dbReference>
<keyword evidence="6" id="KW-0145">Chemotaxis</keyword>
<comment type="subcellular location">
    <subcellularLocation>
        <location evidence="1">Bacterial flagellum basal body</location>
    </subcellularLocation>
    <subcellularLocation>
        <location evidence="2">Cell membrane</location>
        <topology evidence="2">Peripheral membrane protein</topology>
        <orientation evidence="2">Cytoplasmic side</orientation>
    </subcellularLocation>
</comment>
<keyword evidence="13" id="KW-0969">Cilium</keyword>
<evidence type="ECO:0000256" key="4">
    <source>
        <dbReference type="ARBA" id="ARBA00021870"/>
    </source>
</evidence>
<dbReference type="InterPro" id="IPR011002">
    <property type="entry name" value="FliG_a-hlx"/>
</dbReference>
<evidence type="ECO:0000256" key="8">
    <source>
        <dbReference type="ARBA" id="ARBA00023136"/>
    </source>
</evidence>
<evidence type="ECO:0000256" key="1">
    <source>
        <dbReference type="ARBA" id="ARBA00004117"/>
    </source>
</evidence>
<evidence type="ECO:0000256" key="2">
    <source>
        <dbReference type="ARBA" id="ARBA00004413"/>
    </source>
</evidence>
<keyword evidence="14" id="KW-1185">Reference proteome</keyword>
<dbReference type="PANTHER" id="PTHR30534:SF0">
    <property type="entry name" value="FLAGELLAR MOTOR SWITCH PROTEIN FLIG"/>
    <property type="match status" value="1"/>
</dbReference>
<dbReference type="InterPro" id="IPR000090">
    <property type="entry name" value="Flg_Motor_Flig"/>
</dbReference>
<organism evidence="13 14">
    <name type="scientific">Diplocloster agilis</name>
    <dbReference type="NCBI Taxonomy" id="2850323"/>
    <lineage>
        <taxon>Bacteria</taxon>
        <taxon>Bacillati</taxon>
        <taxon>Bacillota</taxon>
        <taxon>Clostridia</taxon>
        <taxon>Lachnospirales</taxon>
        <taxon>Lachnospiraceae</taxon>
        <taxon>Diplocloster</taxon>
    </lineage>
</organism>
<feature type="domain" description="Flagellar motor switch protein FliG middle" evidence="11">
    <location>
        <begin position="117"/>
        <end position="189"/>
    </location>
</feature>
<keyword evidence="5" id="KW-1003">Cell membrane</keyword>
<dbReference type="GO" id="GO:0006935">
    <property type="term" value="P:chemotaxis"/>
    <property type="evidence" value="ECO:0007669"/>
    <property type="project" value="UniProtKB-KW"/>
</dbReference>
<evidence type="ECO:0000313" key="14">
    <source>
        <dbReference type="Proteomes" id="UP000712157"/>
    </source>
</evidence>
<feature type="domain" description="Flagellar motor switch protein FliG N-terminal" evidence="12">
    <location>
        <begin position="9"/>
        <end position="108"/>
    </location>
</feature>
<dbReference type="SUPFAM" id="SSF48029">
    <property type="entry name" value="FliG"/>
    <property type="match status" value="2"/>
</dbReference>
<keyword evidence="7" id="KW-0283">Flagellar rotation</keyword>
<dbReference type="PRINTS" id="PR00954">
    <property type="entry name" value="FLGMOTORFLIG"/>
</dbReference>
<dbReference type="RefSeq" id="WP_238723173.1">
    <property type="nucleotide sequence ID" value="NZ_JAHQCW010000055.1"/>
</dbReference>
<dbReference type="NCBIfam" id="TIGR00207">
    <property type="entry name" value="fliG"/>
    <property type="match status" value="1"/>
</dbReference>
<keyword evidence="13" id="KW-0282">Flagellum</keyword>
<evidence type="ECO:0000259" key="12">
    <source>
        <dbReference type="Pfam" id="PF14842"/>
    </source>
</evidence>
<proteinExistence type="inferred from homology"/>
<dbReference type="InterPro" id="IPR023087">
    <property type="entry name" value="Flg_Motor_Flig_C"/>
</dbReference>
<evidence type="ECO:0000259" key="10">
    <source>
        <dbReference type="Pfam" id="PF01706"/>
    </source>
</evidence>
<dbReference type="InterPro" id="IPR028263">
    <property type="entry name" value="FliG_N"/>
</dbReference>
<dbReference type="Gene3D" id="1.10.220.30">
    <property type="match status" value="3"/>
</dbReference>
<sequence>MNANERNPAEKAAAVISMLGADSASQVFHYLSENEIEQISVELSRLPRLEQGELENIANEFYDCCVTEKVITEGGREYAKEVLERAFGQQQAKSLMERVSKAMKTKAFSFIRKIDYKTLMTIIQNEHPQTLALILSYATPEQASKIVANLPKETRIDVVERIANMDRAVPSIIKIVENVVQKKIGSSTSEETTEVGGLNYVADVMNHVDRSTERDIFEELNIKNPQLAEDVRKLMFVFEDIAYLDPLSIQRFIRDTDTKDIAVALKVANKDVANAIFSNMSTRMRETIQSDMEYLRNIRMSDVEDAQQRIVGTIRRLEEEGEIVISKDGKDEIIV</sequence>
<keyword evidence="13" id="KW-0966">Cell projection</keyword>
<evidence type="ECO:0000259" key="11">
    <source>
        <dbReference type="Pfam" id="PF14841"/>
    </source>
</evidence>
<dbReference type="Pfam" id="PF01706">
    <property type="entry name" value="FliG_C"/>
    <property type="match status" value="1"/>
</dbReference>
<dbReference type="Proteomes" id="UP000712157">
    <property type="component" value="Unassembled WGS sequence"/>
</dbReference>
<protein>
    <recommendedName>
        <fullName evidence="4">Flagellar motor switch protein FliG</fullName>
    </recommendedName>
</protein>
<evidence type="ECO:0000256" key="3">
    <source>
        <dbReference type="ARBA" id="ARBA00010299"/>
    </source>
</evidence>
<reference evidence="13" key="1">
    <citation type="submission" date="2021-06" db="EMBL/GenBank/DDBJ databases">
        <title>Description of novel taxa of the family Lachnospiraceae.</title>
        <authorList>
            <person name="Chaplin A.V."/>
            <person name="Sokolova S.R."/>
            <person name="Pikina A.P."/>
            <person name="Korzhanova M."/>
            <person name="Belova V."/>
            <person name="Korostin D."/>
            <person name="Efimov B.A."/>
        </authorList>
    </citation>
    <scope>NUCLEOTIDE SEQUENCE</scope>
    <source>
        <strain evidence="13">ASD5720</strain>
    </source>
</reference>
<feature type="domain" description="Flagellar motor switch protein FliG C-terminal" evidence="10">
    <location>
        <begin position="218"/>
        <end position="325"/>
    </location>
</feature>